<feature type="region of interest" description="Disordered" evidence="1">
    <location>
        <begin position="147"/>
        <end position="169"/>
    </location>
</feature>
<reference evidence="2 3" key="1">
    <citation type="journal article" date="2016" name="Genome Biol. Evol.">
        <title>Divergent and convergent evolution of fungal pathogenicity.</title>
        <authorList>
            <person name="Shang Y."/>
            <person name="Xiao G."/>
            <person name="Zheng P."/>
            <person name="Cen K."/>
            <person name="Zhan S."/>
            <person name="Wang C."/>
        </authorList>
    </citation>
    <scope>NUCLEOTIDE SEQUENCE [LARGE SCALE GENOMIC DNA]</scope>
    <source>
        <strain evidence="2 3">RCEF 1005</strain>
    </source>
</reference>
<name>A0A168BDC6_CORDF</name>
<evidence type="ECO:0000256" key="1">
    <source>
        <dbReference type="SAM" id="MobiDB-lite"/>
    </source>
</evidence>
<accession>A0A168BDC6</accession>
<feature type="region of interest" description="Disordered" evidence="1">
    <location>
        <begin position="69"/>
        <end position="96"/>
    </location>
</feature>
<feature type="compositionally biased region" description="Low complexity" evidence="1">
    <location>
        <begin position="69"/>
        <end position="83"/>
    </location>
</feature>
<dbReference type="EMBL" id="AZHF01000010">
    <property type="protein sequence ID" value="OAA69963.1"/>
    <property type="molecule type" value="Genomic_DNA"/>
</dbReference>
<keyword evidence="3" id="KW-1185">Reference proteome</keyword>
<evidence type="ECO:0000313" key="3">
    <source>
        <dbReference type="Proteomes" id="UP000076881"/>
    </source>
</evidence>
<organism evidence="2 3">
    <name type="scientific">Akanthomyces lecanii RCEF 1005</name>
    <dbReference type="NCBI Taxonomy" id="1081108"/>
    <lineage>
        <taxon>Eukaryota</taxon>
        <taxon>Fungi</taxon>
        <taxon>Dikarya</taxon>
        <taxon>Ascomycota</taxon>
        <taxon>Pezizomycotina</taxon>
        <taxon>Sordariomycetes</taxon>
        <taxon>Hypocreomycetidae</taxon>
        <taxon>Hypocreales</taxon>
        <taxon>Cordycipitaceae</taxon>
        <taxon>Akanthomyces</taxon>
        <taxon>Cordyceps confragosa</taxon>
    </lineage>
</organism>
<dbReference type="STRING" id="1081108.A0A168BDC6"/>
<feature type="region of interest" description="Disordered" evidence="1">
    <location>
        <begin position="366"/>
        <end position="386"/>
    </location>
</feature>
<dbReference type="OrthoDB" id="4330117at2759"/>
<gene>
    <name evidence="2" type="ORF">LEL_09779</name>
</gene>
<dbReference type="Proteomes" id="UP000076881">
    <property type="component" value="Unassembled WGS sequence"/>
</dbReference>
<proteinExistence type="predicted"/>
<dbReference type="AlphaFoldDB" id="A0A168BDC6"/>
<protein>
    <submittedName>
        <fullName evidence="2">Fungal transcriptional regulatory protein</fullName>
    </submittedName>
</protein>
<evidence type="ECO:0000313" key="2">
    <source>
        <dbReference type="EMBL" id="OAA69963.1"/>
    </source>
</evidence>
<comment type="caution">
    <text evidence="2">The sequence shown here is derived from an EMBL/GenBank/DDBJ whole genome shotgun (WGS) entry which is preliminary data.</text>
</comment>
<sequence length="432" mass="47909">MQNHLMATPNGGAMGMAEYAMNLRNMDYMGGLAQPSMPSHPYLGSQIPPGADNYFPFHQVVPDLWPNQSHEQVQQLHQQQNHHQLGHHHHHHHHQQDAVFDQVSAAPLVIPDPAATQQTVFSSLPPQHQQYLLLHHQQRAAPILGSRRRQGPVPVLSHPPLPTSATERRSRSNIVRINYTDLVPHQQDILSGSHIMDQFFQIYARVRVLSVNLERLEQGKDHSDGPDGKPNEFTIAELYKHTHEVIDVLERVVAVRGAPNTTAADCPLDATDAVNSMFTLSLYARILDLLQRVFALVRGLLAQADPKKDDTFPSWLLPEMNIGAASIGAHPAFHMSLTVQLAMQFLSRFREATVYLGLINAAATNGNEMSGSSAPPDRRGSSDGVSAASLSFGDIKNREGNLSKLLGQLQDELNNFMDTMDAIDAKEEEDKK</sequence>
<feature type="compositionally biased region" description="Basic residues" evidence="1">
    <location>
        <begin position="84"/>
        <end position="94"/>
    </location>
</feature>